<dbReference type="PANTHER" id="PTHR34989">
    <property type="entry name" value="PROTEIN HDED"/>
    <property type="match status" value="1"/>
</dbReference>
<feature type="transmembrane region" description="Helical" evidence="1">
    <location>
        <begin position="120"/>
        <end position="142"/>
    </location>
</feature>
<feature type="transmembrane region" description="Helical" evidence="1">
    <location>
        <begin position="148"/>
        <end position="168"/>
    </location>
</feature>
<dbReference type="PANTHER" id="PTHR34989:SF1">
    <property type="entry name" value="PROTEIN HDED"/>
    <property type="match status" value="1"/>
</dbReference>
<reference evidence="2 3" key="1">
    <citation type="submission" date="2020-08" db="EMBL/GenBank/DDBJ databases">
        <title>Genome public.</title>
        <authorList>
            <person name="Liu C."/>
            <person name="Sun Q."/>
        </authorList>
    </citation>
    <scope>NUCLEOTIDE SEQUENCE [LARGE SCALE GENOMIC DNA]</scope>
    <source>
        <strain evidence="2 3">BX0805</strain>
    </source>
</reference>
<keyword evidence="1" id="KW-0812">Transmembrane</keyword>
<dbReference type="Proteomes" id="UP000621540">
    <property type="component" value="Unassembled WGS sequence"/>
</dbReference>
<protein>
    <submittedName>
        <fullName evidence="2">DUF308 domain-containing protein</fullName>
    </submittedName>
</protein>
<keyword evidence="3" id="KW-1185">Reference proteome</keyword>
<dbReference type="Pfam" id="PF03729">
    <property type="entry name" value="DUF308"/>
    <property type="match status" value="2"/>
</dbReference>
<dbReference type="RefSeq" id="WP_186981890.1">
    <property type="nucleotide sequence ID" value="NZ_JACOQH010000003.1"/>
</dbReference>
<name>A0ABR7I9A8_9FIRM</name>
<accession>A0ABR7I9A8</accession>
<organism evidence="2 3">
    <name type="scientific">Roseburia yibonii</name>
    <dbReference type="NCBI Taxonomy" id="2763063"/>
    <lineage>
        <taxon>Bacteria</taxon>
        <taxon>Bacillati</taxon>
        <taxon>Bacillota</taxon>
        <taxon>Clostridia</taxon>
        <taxon>Lachnospirales</taxon>
        <taxon>Lachnospiraceae</taxon>
        <taxon>Roseburia</taxon>
    </lineage>
</organism>
<feature type="transmembrane region" description="Helical" evidence="1">
    <location>
        <begin position="65"/>
        <end position="82"/>
    </location>
</feature>
<dbReference type="InterPro" id="IPR005325">
    <property type="entry name" value="DUF308_memb"/>
</dbReference>
<keyword evidence="1" id="KW-0472">Membrane</keyword>
<dbReference type="EMBL" id="JACOQH010000003">
    <property type="protein sequence ID" value="MBC5753472.1"/>
    <property type="molecule type" value="Genomic_DNA"/>
</dbReference>
<proteinExistence type="predicted"/>
<evidence type="ECO:0000256" key="1">
    <source>
        <dbReference type="SAM" id="Phobius"/>
    </source>
</evidence>
<sequence>MKEILKKIKADTILSAVLCIILGVVLLLYTEQMTDLLCKLLAAVLIVMGVAHMIIYFTDRMGNKFRLIGGVVVLLLGVWIFINPRIIINLIPAIIGAILFLHGVEDLCLAIQAKQAEGSAWISCLILAIVNLAIGILLIVKAFEAAQIAFKLIGIALIYDGISDIWIVSRAVKAAKQMEQDLNAIDTEGKEL</sequence>
<evidence type="ECO:0000313" key="2">
    <source>
        <dbReference type="EMBL" id="MBC5753472.1"/>
    </source>
</evidence>
<feature type="transmembrane region" description="Helical" evidence="1">
    <location>
        <begin position="88"/>
        <end position="108"/>
    </location>
</feature>
<evidence type="ECO:0000313" key="3">
    <source>
        <dbReference type="Proteomes" id="UP000621540"/>
    </source>
</evidence>
<comment type="caution">
    <text evidence="2">The sequence shown here is derived from an EMBL/GenBank/DDBJ whole genome shotgun (WGS) entry which is preliminary data.</text>
</comment>
<feature type="transmembrane region" description="Helical" evidence="1">
    <location>
        <begin position="12"/>
        <end position="30"/>
    </location>
</feature>
<keyword evidence="1" id="KW-1133">Transmembrane helix</keyword>
<gene>
    <name evidence="2" type="ORF">H8Z76_05425</name>
</gene>
<dbReference type="InterPro" id="IPR052712">
    <property type="entry name" value="Acid_resist_chaperone_HdeD"/>
</dbReference>
<feature type="transmembrane region" description="Helical" evidence="1">
    <location>
        <begin position="36"/>
        <end position="58"/>
    </location>
</feature>